<dbReference type="PANTHER" id="PTHR42970">
    <property type="entry name" value="PECTATE LYASE C-RELATED"/>
    <property type="match status" value="1"/>
</dbReference>
<reference evidence="5" key="1">
    <citation type="journal article" date="2020" name="mSystems">
        <title>Genome- and Community-Level Interaction Insights into Carbon Utilization and Element Cycling Functions of Hydrothermarchaeota in Hydrothermal Sediment.</title>
        <authorList>
            <person name="Zhou Z."/>
            <person name="Liu Y."/>
            <person name="Xu W."/>
            <person name="Pan J."/>
            <person name="Luo Z.H."/>
            <person name="Li M."/>
        </authorList>
    </citation>
    <scope>NUCLEOTIDE SEQUENCE [LARGE SCALE GENOMIC DNA]</scope>
    <source>
        <strain evidence="5">HyVt-346</strain>
    </source>
</reference>
<dbReference type="AlphaFoldDB" id="A0A7V1D3R2"/>
<dbReference type="InterPro" id="IPR012334">
    <property type="entry name" value="Pectin_lyas_fold"/>
</dbReference>
<dbReference type="InterPro" id="IPR052063">
    <property type="entry name" value="Polysaccharide_Lyase_1"/>
</dbReference>
<keyword evidence="4" id="KW-1133">Transmembrane helix</keyword>
<dbReference type="InterPro" id="IPR011050">
    <property type="entry name" value="Pectin_lyase_fold/virulence"/>
</dbReference>
<comment type="caution">
    <text evidence="5">The sequence shown here is derived from an EMBL/GenBank/DDBJ whole genome shotgun (WGS) entry which is preliminary data.</text>
</comment>
<accession>A0A7V1D3R2</accession>
<organism evidence="5">
    <name type="scientific">Pseudoalteromonas prydzensis</name>
    <dbReference type="NCBI Taxonomy" id="182141"/>
    <lineage>
        <taxon>Bacteria</taxon>
        <taxon>Pseudomonadati</taxon>
        <taxon>Pseudomonadota</taxon>
        <taxon>Gammaproteobacteria</taxon>
        <taxon>Alteromonadales</taxon>
        <taxon>Pseudoalteromonadaceae</taxon>
        <taxon>Pseudoalteromonas</taxon>
    </lineage>
</organism>
<dbReference type="PRINTS" id="PR00807">
    <property type="entry name" value="AMBALLERGEN"/>
</dbReference>
<evidence type="ECO:0000313" key="5">
    <source>
        <dbReference type="EMBL" id="HEA19170.1"/>
    </source>
</evidence>
<dbReference type="RefSeq" id="WP_304185776.1">
    <property type="nucleotide sequence ID" value="NZ_DRGM01000212.1"/>
</dbReference>
<dbReference type="EMBL" id="DRGM01000212">
    <property type="protein sequence ID" value="HEA19170.1"/>
    <property type="molecule type" value="Genomic_DNA"/>
</dbReference>
<dbReference type="GO" id="GO:0046872">
    <property type="term" value="F:metal ion binding"/>
    <property type="evidence" value="ECO:0007669"/>
    <property type="project" value="UniProtKB-KW"/>
</dbReference>
<sequence>MQVLKNNNLNYLNIVLISIITVLTVFVSTNLYAVQVNTPLAFPTAKGFGKYATGGVDGTVYRVTTLEDNVEKPQPGSLRYAIVQKHPRTIVFAVSGVIKLAGELKISHGNITIAGQSSPGGIAIVGAPVTVSAADNVIIRYLRFRLGTFGYADDSLTVRNSENVIIDHCSLSWSVDETASFYNNRNFTLQNSMISHSLSHSIHPKGDHGYGGIWGGANASFINNIIANHASRTPRINGHRLKSPYPQNEEFVELINNIIFNWGHNNVYGSENGRFNLINNYYKPGKASKIMQFADIWYSPEIKENQAYIMGNTLENNPQLSEHNYLGVNYRKAVKAKRTKSDAKSPWLTDQAIITSPMQQTLVYVSAEQAFNDASKAQDIGASRNANGRFIDNVDNLVYQQLTDAVPIKKNGLIDHEFELIGDWDTYEKQFLGFAAISDTDQDGVDDDWLKQHQPQFENATKEQVLVAYLNSLSN</sequence>
<evidence type="ECO:0000256" key="3">
    <source>
        <dbReference type="ARBA" id="ARBA00023180"/>
    </source>
</evidence>
<feature type="transmembrane region" description="Helical" evidence="4">
    <location>
        <begin position="12"/>
        <end position="33"/>
    </location>
</feature>
<dbReference type="Proteomes" id="UP000886188">
    <property type="component" value="Unassembled WGS sequence"/>
</dbReference>
<keyword evidence="3" id="KW-0325">Glycoprotein</keyword>
<protein>
    <recommendedName>
        <fullName evidence="6">Pectate lyase</fullName>
    </recommendedName>
</protein>
<evidence type="ECO:0000256" key="4">
    <source>
        <dbReference type="SAM" id="Phobius"/>
    </source>
</evidence>
<proteinExistence type="predicted"/>
<name>A0A7V1D3R2_9GAMM</name>
<keyword evidence="1" id="KW-0479">Metal-binding</keyword>
<evidence type="ECO:0000256" key="2">
    <source>
        <dbReference type="ARBA" id="ARBA00022729"/>
    </source>
</evidence>
<dbReference type="InterPro" id="IPR018082">
    <property type="entry name" value="AmbAllergen"/>
</dbReference>
<keyword evidence="4" id="KW-0812">Transmembrane</keyword>
<dbReference type="PANTHER" id="PTHR42970:SF1">
    <property type="entry name" value="PECTATE LYASE C-RELATED"/>
    <property type="match status" value="1"/>
</dbReference>
<keyword evidence="4" id="KW-0472">Membrane</keyword>
<dbReference type="Gene3D" id="2.160.20.10">
    <property type="entry name" value="Single-stranded right-handed beta-helix, Pectin lyase-like"/>
    <property type="match status" value="1"/>
</dbReference>
<evidence type="ECO:0008006" key="6">
    <source>
        <dbReference type="Google" id="ProtNLM"/>
    </source>
</evidence>
<gene>
    <name evidence="5" type="ORF">ENH88_22500</name>
</gene>
<keyword evidence="2" id="KW-0732">Signal</keyword>
<evidence type="ECO:0000256" key="1">
    <source>
        <dbReference type="ARBA" id="ARBA00022723"/>
    </source>
</evidence>
<dbReference type="SUPFAM" id="SSF51126">
    <property type="entry name" value="Pectin lyase-like"/>
    <property type="match status" value="1"/>
</dbReference>